<feature type="transmembrane region" description="Helical" evidence="8">
    <location>
        <begin position="342"/>
        <end position="362"/>
    </location>
</feature>
<keyword evidence="3 10" id="KW-0328">Glycosyltransferase</keyword>
<comment type="caution">
    <text evidence="10">The sequence shown here is derived from an EMBL/GenBank/DDBJ whole genome shotgun (WGS) entry which is preliminary data.</text>
</comment>
<evidence type="ECO:0000313" key="10">
    <source>
        <dbReference type="EMBL" id="MFC7433386.1"/>
    </source>
</evidence>
<evidence type="ECO:0000256" key="2">
    <source>
        <dbReference type="ARBA" id="ARBA00022475"/>
    </source>
</evidence>
<evidence type="ECO:0000256" key="7">
    <source>
        <dbReference type="ARBA" id="ARBA00023136"/>
    </source>
</evidence>
<evidence type="ECO:0000256" key="1">
    <source>
        <dbReference type="ARBA" id="ARBA00004651"/>
    </source>
</evidence>
<feature type="transmembrane region" description="Helical" evidence="8">
    <location>
        <begin position="156"/>
        <end position="176"/>
    </location>
</feature>
<keyword evidence="5 8" id="KW-0812">Transmembrane</keyword>
<accession>A0ABW2R623</accession>
<organism evidence="10 11">
    <name type="scientific">Hydrogenophaga bisanensis</name>
    <dbReference type="NCBI Taxonomy" id="439611"/>
    <lineage>
        <taxon>Bacteria</taxon>
        <taxon>Pseudomonadati</taxon>
        <taxon>Pseudomonadota</taxon>
        <taxon>Betaproteobacteria</taxon>
        <taxon>Burkholderiales</taxon>
        <taxon>Comamonadaceae</taxon>
        <taxon>Hydrogenophaga</taxon>
    </lineage>
</organism>
<feature type="transmembrane region" description="Helical" evidence="8">
    <location>
        <begin position="132"/>
        <end position="150"/>
    </location>
</feature>
<dbReference type="InterPro" id="IPR050297">
    <property type="entry name" value="LipidA_mod_glycosyltrf_83"/>
</dbReference>
<evidence type="ECO:0000256" key="8">
    <source>
        <dbReference type="SAM" id="Phobius"/>
    </source>
</evidence>
<name>A0ABW2R623_9BURK</name>
<evidence type="ECO:0000256" key="6">
    <source>
        <dbReference type="ARBA" id="ARBA00022989"/>
    </source>
</evidence>
<evidence type="ECO:0000313" key="11">
    <source>
        <dbReference type="Proteomes" id="UP001596495"/>
    </source>
</evidence>
<feature type="transmembrane region" description="Helical" evidence="8">
    <location>
        <begin position="393"/>
        <end position="415"/>
    </location>
</feature>
<feature type="transmembrane region" description="Helical" evidence="8">
    <location>
        <begin position="460"/>
        <end position="481"/>
    </location>
</feature>
<keyword evidence="6 8" id="KW-1133">Transmembrane helix</keyword>
<reference evidence="11" key="1">
    <citation type="journal article" date="2019" name="Int. J. Syst. Evol. Microbiol.">
        <title>The Global Catalogue of Microorganisms (GCM) 10K type strain sequencing project: providing services to taxonomists for standard genome sequencing and annotation.</title>
        <authorList>
            <consortium name="The Broad Institute Genomics Platform"/>
            <consortium name="The Broad Institute Genome Sequencing Center for Infectious Disease"/>
            <person name="Wu L."/>
            <person name="Ma J."/>
        </authorList>
    </citation>
    <scope>NUCLEOTIDE SEQUENCE [LARGE SCALE GENOMIC DNA]</scope>
    <source>
        <strain evidence="11">CCUG 54518</strain>
    </source>
</reference>
<dbReference type="Proteomes" id="UP001596495">
    <property type="component" value="Unassembled WGS sequence"/>
</dbReference>
<gene>
    <name evidence="10" type="ORF">ACFQNJ_02545</name>
</gene>
<evidence type="ECO:0000256" key="3">
    <source>
        <dbReference type="ARBA" id="ARBA00022676"/>
    </source>
</evidence>
<dbReference type="Pfam" id="PF13231">
    <property type="entry name" value="PMT_2"/>
    <property type="match status" value="1"/>
</dbReference>
<feature type="transmembrane region" description="Helical" evidence="8">
    <location>
        <begin position="303"/>
        <end position="321"/>
    </location>
</feature>
<protein>
    <submittedName>
        <fullName evidence="10">Glycosyltransferase family 39 protein</fullName>
        <ecNumber evidence="10">2.4.-.-</ecNumber>
    </submittedName>
</protein>
<feature type="transmembrane region" description="Helical" evidence="8">
    <location>
        <begin position="24"/>
        <end position="44"/>
    </location>
</feature>
<evidence type="ECO:0000256" key="4">
    <source>
        <dbReference type="ARBA" id="ARBA00022679"/>
    </source>
</evidence>
<keyword evidence="7 8" id="KW-0472">Membrane</keyword>
<comment type="subcellular location">
    <subcellularLocation>
        <location evidence="1">Cell membrane</location>
        <topology evidence="1">Multi-pass membrane protein</topology>
    </subcellularLocation>
</comment>
<dbReference type="EC" id="2.4.-.-" evidence="10"/>
<evidence type="ECO:0000256" key="5">
    <source>
        <dbReference type="ARBA" id="ARBA00022692"/>
    </source>
</evidence>
<dbReference type="PANTHER" id="PTHR33908:SF11">
    <property type="entry name" value="MEMBRANE PROTEIN"/>
    <property type="match status" value="1"/>
</dbReference>
<evidence type="ECO:0000259" key="9">
    <source>
        <dbReference type="Pfam" id="PF13231"/>
    </source>
</evidence>
<feature type="transmembrane region" description="Helical" evidence="8">
    <location>
        <begin position="247"/>
        <end position="267"/>
    </location>
</feature>
<keyword evidence="11" id="KW-1185">Reference proteome</keyword>
<sequence length="547" mass="61245">MNPSASAPNTSGALQPLSGTTRRLAIWLFLLVTLKSIFLGSFVIPPADIPDESGHYAYVKDIAHGNIFPLLGQATIPNDLWMDPVDKRPSPFPRTNYIVQHPPLYYAIAAIPYKIASLITDDRWYHIRATRLVSALCLGLLVVVLFRTMLDMRVDPAKAVLLAMSVAFIPTLTNLSAGITNDVFLALVSAVATRHFIRYLLNHRLQDAYLCALWLTIAGATKMTAWIMIAAMVAILLFELRLPWRRWLLHAPLISLVSVLAPLWWMGRNLYHFGNPFYIGITDSVKAALPHLTVEQFIHADSFFYPMLVSFYGLFGFSGYCQTPELAHLCIGTRLTHITDYPFLYFALVILVLALAFLWLTVVHGRQLAQPSAPLHPAATLQEWMTNLLSNRALRVVLIVSAAIAGTAAYLWVWPQLHLEEGLREEPFINAILLIPLILGPTALVLAVLSREPSDRLVQYGLLVFVFFGLIFLTQVFKAYVLVAQMRGIQGRYFYPYVPLLLASSALVLEKLRVPPHAYLWAVLGLAVADIYTYAQKVIPFLETVKI</sequence>
<dbReference type="PANTHER" id="PTHR33908">
    <property type="entry name" value="MANNOSYLTRANSFERASE YKCB-RELATED"/>
    <property type="match status" value="1"/>
</dbReference>
<dbReference type="EMBL" id="JBHTBX010000001">
    <property type="protein sequence ID" value="MFC7433386.1"/>
    <property type="molecule type" value="Genomic_DNA"/>
</dbReference>
<feature type="transmembrane region" description="Helical" evidence="8">
    <location>
        <begin position="427"/>
        <end position="448"/>
    </location>
</feature>
<proteinExistence type="predicted"/>
<dbReference type="RefSeq" id="WP_382253576.1">
    <property type="nucleotide sequence ID" value="NZ_JBHTBX010000001.1"/>
</dbReference>
<keyword evidence="4 10" id="KW-0808">Transferase</keyword>
<dbReference type="InterPro" id="IPR038731">
    <property type="entry name" value="RgtA/B/C-like"/>
</dbReference>
<keyword evidence="2" id="KW-1003">Cell membrane</keyword>
<dbReference type="GO" id="GO:0016757">
    <property type="term" value="F:glycosyltransferase activity"/>
    <property type="evidence" value="ECO:0007669"/>
    <property type="project" value="UniProtKB-KW"/>
</dbReference>
<feature type="domain" description="Glycosyltransferase RgtA/B/C/D-like" evidence="9">
    <location>
        <begin position="101"/>
        <end position="265"/>
    </location>
</feature>
<feature type="transmembrane region" description="Helical" evidence="8">
    <location>
        <begin position="213"/>
        <end position="238"/>
    </location>
</feature>